<keyword evidence="2" id="KW-1185">Reference proteome</keyword>
<name>A0AA40KYC8_9HYME</name>
<evidence type="ECO:0000313" key="1">
    <source>
        <dbReference type="EMBL" id="KAK1137418.1"/>
    </source>
</evidence>
<gene>
    <name evidence="1" type="ORF">K0M31_001928</name>
</gene>
<comment type="caution">
    <text evidence="1">The sequence shown here is derived from an EMBL/GenBank/DDBJ whole genome shotgun (WGS) entry which is preliminary data.</text>
</comment>
<sequence>MAAEEVIHFQAEWCWLYTLISSTALISCPATKSEKLCTVTGGKIPLSFARNQKRRTNDAGCRSLRHENQSHGEALQV</sequence>
<proteinExistence type="predicted"/>
<accession>A0AA40KYC8</accession>
<organism evidence="1 2">
    <name type="scientific">Melipona bicolor</name>
    <dbReference type="NCBI Taxonomy" id="60889"/>
    <lineage>
        <taxon>Eukaryota</taxon>
        <taxon>Metazoa</taxon>
        <taxon>Ecdysozoa</taxon>
        <taxon>Arthropoda</taxon>
        <taxon>Hexapoda</taxon>
        <taxon>Insecta</taxon>
        <taxon>Pterygota</taxon>
        <taxon>Neoptera</taxon>
        <taxon>Endopterygota</taxon>
        <taxon>Hymenoptera</taxon>
        <taxon>Apocrita</taxon>
        <taxon>Aculeata</taxon>
        <taxon>Apoidea</taxon>
        <taxon>Anthophila</taxon>
        <taxon>Apidae</taxon>
        <taxon>Melipona</taxon>
    </lineage>
</organism>
<protein>
    <submittedName>
        <fullName evidence="1">Uncharacterized protein</fullName>
    </submittedName>
</protein>
<dbReference type="EMBL" id="JAHYIQ010000001">
    <property type="protein sequence ID" value="KAK1137418.1"/>
    <property type="molecule type" value="Genomic_DNA"/>
</dbReference>
<evidence type="ECO:0000313" key="2">
    <source>
        <dbReference type="Proteomes" id="UP001177670"/>
    </source>
</evidence>
<dbReference type="Proteomes" id="UP001177670">
    <property type="component" value="Unassembled WGS sequence"/>
</dbReference>
<dbReference type="AlphaFoldDB" id="A0AA40KYC8"/>
<reference evidence="1" key="1">
    <citation type="submission" date="2021-10" db="EMBL/GenBank/DDBJ databases">
        <title>Melipona bicolor Genome sequencing and assembly.</title>
        <authorList>
            <person name="Araujo N.S."/>
            <person name="Arias M.C."/>
        </authorList>
    </citation>
    <scope>NUCLEOTIDE SEQUENCE</scope>
    <source>
        <strain evidence="1">USP_2M_L1-L4_2017</strain>
        <tissue evidence="1">Whole body</tissue>
    </source>
</reference>